<name>A0A0P0Y230_ORYSJ</name>
<accession>A0A0P0Y230</accession>
<proteinExistence type="predicted"/>
<protein>
    <submittedName>
        <fullName evidence="1">Os11g0439300 protein</fullName>
    </submittedName>
</protein>
<dbReference type="AlphaFoldDB" id="A0A0P0Y230"/>
<evidence type="ECO:0000313" key="2">
    <source>
        <dbReference type="Proteomes" id="UP000000763"/>
    </source>
</evidence>
<dbReference type="Proteomes" id="UP000000763">
    <property type="component" value="Chromosome 11"/>
</dbReference>
<reference evidence="2" key="2">
    <citation type="journal article" date="2008" name="Nucleic Acids Res.">
        <title>The rice annotation project database (RAP-DB): 2008 update.</title>
        <authorList>
            <consortium name="The rice annotation project (RAP)"/>
        </authorList>
    </citation>
    <scope>GENOME REANNOTATION</scope>
    <source>
        <strain evidence="2">cv. Nipponbare</strain>
    </source>
</reference>
<dbReference type="Gramene" id="Os11t0439300-02">
    <property type="protein sequence ID" value="Os11t0439300-02"/>
    <property type="gene ID" value="Os11g0439300"/>
</dbReference>
<sequence length="99" mass="11180">MMKTLNKMEFEVKDSVVWQKYFTATTNSIVLKGELCIWGLKKDIMILLIPLDDLSLVIPSKDGFRAVREFSVARDANINLSSLANAFLISRQQILCTLG</sequence>
<gene>
    <name evidence="1" type="ordered locus">Os11g0439300</name>
</gene>
<dbReference type="KEGG" id="dosa:Os11g0439300"/>
<organism evidence="1 2">
    <name type="scientific">Oryza sativa subsp. japonica</name>
    <name type="common">Rice</name>
    <dbReference type="NCBI Taxonomy" id="39947"/>
    <lineage>
        <taxon>Eukaryota</taxon>
        <taxon>Viridiplantae</taxon>
        <taxon>Streptophyta</taxon>
        <taxon>Embryophyta</taxon>
        <taxon>Tracheophyta</taxon>
        <taxon>Spermatophyta</taxon>
        <taxon>Magnoliopsida</taxon>
        <taxon>Liliopsida</taxon>
        <taxon>Poales</taxon>
        <taxon>Poaceae</taxon>
        <taxon>BOP clade</taxon>
        <taxon>Oryzoideae</taxon>
        <taxon>Oryzeae</taxon>
        <taxon>Oryzinae</taxon>
        <taxon>Oryza</taxon>
        <taxon>Oryza sativa</taxon>
    </lineage>
</organism>
<reference evidence="1 2" key="1">
    <citation type="journal article" date="2005" name="Nature">
        <title>The map-based sequence of the rice genome.</title>
        <authorList>
            <consortium name="International rice genome sequencing project (IRGSP)"/>
            <person name="Matsumoto T."/>
            <person name="Wu J."/>
            <person name="Kanamori H."/>
            <person name="Katayose Y."/>
            <person name="Fujisawa M."/>
            <person name="Namiki N."/>
            <person name="Mizuno H."/>
            <person name="Yamamoto K."/>
            <person name="Antonio B.A."/>
            <person name="Baba T."/>
            <person name="Sakata K."/>
            <person name="Nagamura Y."/>
            <person name="Aoki H."/>
            <person name="Arikawa K."/>
            <person name="Arita K."/>
            <person name="Bito T."/>
            <person name="Chiden Y."/>
            <person name="Fujitsuka N."/>
            <person name="Fukunaka R."/>
            <person name="Hamada M."/>
            <person name="Harada C."/>
            <person name="Hayashi A."/>
            <person name="Hijishita S."/>
            <person name="Honda M."/>
            <person name="Hosokawa S."/>
            <person name="Ichikawa Y."/>
            <person name="Idonuma A."/>
            <person name="Iijima M."/>
            <person name="Ikeda M."/>
            <person name="Ikeno M."/>
            <person name="Ito K."/>
            <person name="Ito S."/>
            <person name="Ito T."/>
            <person name="Ito Y."/>
            <person name="Ito Y."/>
            <person name="Iwabuchi A."/>
            <person name="Kamiya K."/>
            <person name="Karasawa W."/>
            <person name="Kurita K."/>
            <person name="Katagiri S."/>
            <person name="Kikuta A."/>
            <person name="Kobayashi H."/>
            <person name="Kobayashi N."/>
            <person name="Machita K."/>
            <person name="Maehara T."/>
            <person name="Masukawa M."/>
            <person name="Mizubayashi T."/>
            <person name="Mukai Y."/>
            <person name="Nagasaki H."/>
            <person name="Nagata Y."/>
            <person name="Naito S."/>
            <person name="Nakashima M."/>
            <person name="Nakama Y."/>
            <person name="Nakamichi Y."/>
            <person name="Nakamura M."/>
            <person name="Meguro A."/>
            <person name="Negishi M."/>
            <person name="Ohta I."/>
            <person name="Ohta T."/>
            <person name="Okamoto M."/>
            <person name="Ono N."/>
            <person name="Saji S."/>
            <person name="Sakaguchi M."/>
            <person name="Sakai K."/>
            <person name="Shibata M."/>
            <person name="Shimokawa T."/>
            <person name="Song J."/>
            <person name="Takazaki Y."/>
            <person name="Terasawa K."/>
            <person name="Tsugane M."/>
            <person name="Tsuji K."/>
            <person name="Ueda S."/>
            <person name="Waki K."/>
            <person name="Yamagata H."/>
            <person name="Yamamoto M."/>
            <person name="Yamamoto S."/>
            <person name="Yamane H."/>
            <person name="Yoshiki S."/>
            <person name="Yoshihara R."/>
            <person name="Yukawa K."/>
            <person name="Zhong H."/>
            <person name="Yano M."/>
            <person name="Yuan Q."/>
            <person name="Ouyang S."/>
            <person name="Liu J."/>
            <person name="Jones K.M."/>
            <person name="Gansberger K."/>
            <person name="Moffat K."/>
            <person name="Hill J."/>
            <person name="Bera J."/>
            <person name="Fadrosh D."/>
            <person name="Jin S."/>
            <person name="Johri S."/>
            <person name="Kim M."/>
            <person name="Overton L."/>
            <person name="Reardon M."/>
            <person name="Tsitrin T."/>
            <person name="Vuong H."/>
            <person name="Weaver B."/>
            <person name="Ciecko A."/>
            <person name="Tallon L."/>
            <person name="Jackson J."/>
            <person name="Pai G."/>
            <person name="Aken S.V."/>
            <person name="Utterback T."/>
            <person name="Reidmuller S."/>
            <person name="Feldblyum T."/>
            <person name="Hsiao J."/>
            <person name="Zismann V."/>
            <person name="Iobst S."/>
            <person name="de Vazeille A.R."/>
            <person name="Buell C.R."/>
            <person name="Ying K."/>
            <person name="Li Y."/>
            <person name="Lu T."/>
            <person name="Huang Y."/>
            <person name="Zhao Q."/>
            <person name="Feng Q."/>
            <person name="Zhang L."/>
            <person name="Zhu J."/>
            <person name="Weng Q."/>
            <person name="Mu J."/>
            <person name="Lu Y."/>
            <person name="Fan D."/>
            <person name="Liu Y."/>
            <person name="Guan J."/>
            <person name="Zhang Y."/>
            <person name="Yu S."/>
            <person name="Liu X."/>
            <person name="Zhang Y."/>
            <person name="Hong G."/>
            <person name="Han B."/>
            <person name="Choisne N."/>
            <person name="Demange N."/>
            <person name="Orjeda G."/>
            <person name="Samain S."/>
            <person name="Cattolico L."/>
            <person name="Pelletier E."/>
            <person name="Couloux A."/>
            <person name="Segurens B."/>
            <person name="Wincker P."/>
            <person name="D'Hont A."/>
            <person name="Scarpelli C."/>
            <person name="Weissenbach J."/>
            <person name="Salanoubat M."/>
            <person name="Quetier F."/>
            <person name="Yu Y."/>
            <person name="Kim H.R."/>
            <person name="Rambo T."/>
            <person name="Currie J."/>
            <person name="Collura K."/>
            <person name="Luo M."/>
            <person name="Yang T."/>
            <person name="Ammiraju J.S.S."/>
            <person name="Engler F."/>
            <person name="Soderlund C."/>
            <person name="Wing R.A."/>
            <person name="Palmer L.E."/>
            <person name="de la Bastide M."/>
            <person name="Spiegel L."/>
            <person name="Nascimento L."/>
            <person name="Zutavern T."/>
            <person name="O'Shaughnessy A."/>
            <person name="Dike S."/>
            <person name="Dedhia N."/>
            <person name="Preston R."/>
            <person name="Balija V."/>
            <person name="McCombie W.R."/>
            <person name="Chow T."/>
            <person name="Chen H."/>
            <person name="Chung M."/>
            <person name="Chen C."/>
            <person name="Shaw J."/>
            <person name="Wu H."/>
            <person name="Hsiao K."/>
            <person name="Chao Y."/>
            <person name="Chu M."/>
            <person name="Cheng C."/>
            <person name="Hour A."/>
            <person name="Lee P."/>
            <person name="Lin S."/>
            <person name="Lin Y."/>
            <person name="Liou J."/>
            <person name="Liu S."/>
            <person name="Hsing Y."/>
            <person name="Raghuvanshi S."/>
            <person name="Mohanty A."/>
            <person name="Bharti A.K."/>
            <person name="Gaur A."/>
            <person name="Gupta V."/>
            <person name="Kumar D."/>
            <person name="Ravi V."/>
            <person name="Vij S."/>
            <person name="Kapur A."/>
            <person name="Khurana P."/>
            <person name="Khurana P."/>
            <person name="Khurana J.P."/>
            <person name="Tyagi A.K."/>
            <person name="Gaikwad K."/>
            <person name="Singh A."/>
            <person name="Dalal V."/>
            <person name="Srivastava S."/>
            <person name="Dixit A."/>
            <person name="Pal A.K."/>
            <person name="Ghazi I.A."/>
            <person name="Yadav M."/>
            <person name="Pandit A."/>
            <person name="Bhargava A."/>
            <person name="Sureshbabu K."/>
            <person name="Batra K."/>
            <person name="Sharma T.R."/>
            <person name="Mohapatra T."/>
            <person name="Singh N.K."/>
            <person name="Messing J."/>
            <person name="Nelson A.B."/>
            <person name="Fuks G."/>
            <person name="Kavchok S."/>
            <person name="Keizer G."/>
            <person name="Linton E."/>
            <person name="Llaca V."/>
            <person name="Song R."/>
            <person name="Tanyolac B."/>
            <person name="Young S."/>
            <person name="Ho-Il K."/>
            <person name="Hahn J.H."/>
            <person name="Sangsakoo G."/>
            <person name="Vanavichit A."/>
            <person name="de Mattos Luiz.A.T."/>
            <person name="Zimmer P.D."/>
            <person name="Malone G."/>
            <person name="Dellagostin O."/>
            <person name="de Oliveira A.C."/>
            <person name="Bevan M."/>
            <person name="Bancroft I."/>
            <person name="Minx P."/>
            <person name="Cordum H."/>
            <person name="Wilson R."/>
            <person name="Cheng Z."/>
            <person name="Jin W."/>
            <person name="Jiang J."/>
            <person name="Leong S.A."/>
            <person name="Iwama H."/>
            <person name="Gojobori T."/>
            <person name="Itoh T."/>
            <person name="Niimura Y."/>
            <person name="Fujii Y."/>
            <person name="Habara T."/>
            <person name="Sakai H."/>
            <person name="Sato Y."/>
            <person name="Wilson G."/>
            <person name="Kumar K."/>
            <person name="McCouch S."/>
            <person name="Juretic N."/>
            <person name="Hoen D."/>
            <person name="Wright S."/>
            <person name="Bruskiewich R."/>
            <person name="Bureau T."/>
            <person name="Miyao A."/>
            <person name="Hirochika H."/>
            <person name="Nishikawa T."/>
            <person name="Kadowaki K."/>
            <person name="Sugiura M."/>
            <person name="Burr B."/>
            <person name="Sasaki T."/>
        </authorList>
    </citation>
    <scope>NUCLEOTIDE SEQUENCE [LARGE SCALE GENOMIC DNA]</scope>
    <source>
        <strain evidence="2">cv. Nipponbare</strain>
    </source>
</reference>
<dbReference type="EMBL" id="AP008217">
    <property type="protein sequence ID" value="BAF28174.1"/>
    <property type="molecule type" value="Genomic_DNA"/>
</dbReference>
<evidence type="ECO:0000313" key="1">
    <source>
        <dbReference type="EMBL" id="BAF28174.1"/>
    </source>
</evidence>